<dbReference type="Proteomes" id="UP001183629">
    <property type="component" value="Unassembled WGS sequence"/>
</dbReference>
<dbReference type="GO" id="GO:0016491">
    <property type="term" value="F:oxidoreductase activity"/>
    <property type="evidence" value="ECO:0007669"/>
    <property type="project" value="TreeGrafter"/>
</dbReference>
<accession>A0AAE4CTY8</accession>
<keyword evidence="2" id="KW-1133">Transmembrane helix</keyword>
<evidence type="ECO:0000256" key="2">
    <source>
        <dbReference type="SAM" id="Phobius"/>
    </source>
</evidence>
<protein>
    <submittedName>
        <fullName evidence="3">HEAT repeat protein</fullName>
    </submittedName>
</protein>
<dbReference type="SMART" id="SM00567">
    <property type="entry name" value="EZ_HEAT"/>
    <property type="match status" value="7"/>
</dbReference>
<dbReference type="Gene3D" id="1.25.10.10">
    <property type="entry name" value="Leucine-rich Repeat Variant"/>
    <property type="match status" value="2"/>
</dbReference>
<name>A0AAE4CTY8_9ACTN</name>
<keyword evidence="2" id="KW-0812">Transmembrane</keyword>
<organism evidence="3 4">
    <name type="scientific">Catenuloplanes niger</name>
    <dbReference type="NCBI Taxonomy" id="587534"/>
    <lineage>
        <taxon>Bacteria</taxon>
        <taxon>Bacillati</taxon>
        <taxon>Actinomycetota</taxon>
        <taxon>Actinomycetes</taxon>
        <taxon>Micromonosporales</taxon>
        <taxon>Micromonosporaceae</taxon>
        <taxon>Catenuloplanes</taxon>
    </lineage>
</organism>
<dbReference type="InterPro" id="IPR021133">
    <property type="entry name" value="HEAT_type_2"/>
</dbReference>
<feature type="transmembrane region" description="Helical" evidence="2">
    <location>
        <begin position="6"/>
        <end position="29"/>
    </location>
</feature>
<reference evidence="3 4" key="1">
    <citation type="submission" date="2023-07" db="EMBL/GenBank/DDBJ databases">
        <title>Sequencing the genomes of 1000 actinobacteria strains.</title>
        <authorList>
            <person name="Klenk H.-P."/>
        </authorList>
    </citation>
    <scope>NUCLEOTIDE SEQUENCE [LARGE SCALE GENOMIC DNA]</scope>
    <source>
        <strain evidence="3 4">DSM 44711</strain>
    </source>
</reference>
<gene>
    <name evidence="3" type="ORF">J2S44_001459</name>
</gene>
<comment type="caution">
    <text evidence="3">The sequence shown here is derived from an EMBL/GenBank/DDBJ whole genome shotgun (WGS) entry which is preliminary data.</text>
</comment>
<dbReference type="InterPro" id="IPR004155">
    <property type="entry name" value="PBS_lyase_HEAT"/>
</dbReference>
<keyword evidence="4" id="KW-1185">Reference proteome</keyword>
<dbReference type="InterPro" id="IPR016024">
    <property type="entry name" value="ARM-type_fold"/>
</dbReference>
<dbReference type="SUPFAM" id="SSF48371">
    <property type="entry name" value="ARM repeat"/>
    <property type="match status" value="1"/>
</dbReference>
<dbReference type="PANTHER" id="PTHR12697:SF5">
    <property type="entry name" value="DEOXYHYPUSINE HYDROXYLASE"/>
    <property type="match status" value="1"/>
</dbReference>
<comment type="function">
    <text evidence="1">Catalyzes the hydroxylation of the N(6)-(4-aminobutyl)-L-lysine intermediate produced by deoxyhypusine synthase/DHPS on a critical lysine of the eukaryotic translation initiation factor 5A/eIF-5A. This is the second step of the post-translational modification of that lysine into an unusual amino acid residue named hypusine. Hypusination is unique to mature eIF-5A factor and is essential for its function.</text>
</comment>
<evidence type="ECO:0000313" key="4">
    <source>
        <dbReference type="Proteomes" id="UP001183629"/>
    </source>
</evidence>
<proteinExistence type="predicted"/>
<dbReference type="RefSeq" id="WP_310410063.1">
    <property type="nucleotide sequence ID" value="NZ_JAVDYC010000001.1"/>
</dbReference>
<dbReference type="EMBL" id="JAVDYC010000001">
    <property type="protein sequence ID" value="MDR7321209.1"/>
    <property type="molecule type" value="Genomic_DNA"/>
</dbReference>
<sequence length="348" mass="36049">MVEVATDAIVVLAVVVLALSVLIVIVRATRRLLHRRRARLAERPRLALLEFVAEAGADDDATPQADELVAMPRREWRAAEPGAIALLGKVRGEAHTMLVDVFARRGLITEELADLTHRSRVRRARAAEALGNLEHRPAVPALCALLDDPHAEVRLVAVRALGRIGDPAAAVPLLDSLARADPTPSQLVAQSLAQLGPDAEPALSSALDHPEARVRVTALDALGLVGSAALVEPVARVLEHDPSLDVRRAAANTLGRMGGRAAVPPLVVALGADHPDPLRAVAARALGEAGAAGVADALAGLLDDPAYRVAHEAAHALRRAGPAGLAALRGAASPHAAEALAAAEVGGR</sequence>
<dbReference type="InterPro" id="IPR011989">
    <property type="entry name" value="ARM-like"/>
</dbReference>
<dbReference type="Pfam" id="PF13646">
    <property type="entry name" value="HEAT_2"/>
    <property type="match status" value="2"/>
</dbReference>
<keyword evidence="2" id="KW-0472">Membrane</keyword>
<dbReference type="PROSITE" id="PS50077">
    <property type="entry name" value="HEAT_REPEAT"/>
    <property type="match status" value="1"/>
</dbReference>
<evidence type="ECO:0000256" key="1">
    <source>
        <dbReference type="ARBA" id="ARBA00045876"/>
    </source>
</evidence>
<evidence type="ECO:0000313" key="3">
    <source>
        <dbReference type="EMBL" id="MDR7321209.1"/>
    </source>
</evidence>
<dbReference type="PANTHER" id="PTHR12697">
    <property type="entry name" value="PBS LYASE HEAT-LIKE PROTEIN"/>
    <property type="match status" value="1"/>
</dbReference>
<dbReference type="AlphaFoldDB" id="A0AAE4CTY8"/>